<dbReference type="Proteomes" id="UP000251314">
    <property type="component" value="Unassembled WGS sequence"/>
</dbReference>
<name>A0A329RKF5_9STRA</name>
<reference evidence="3 4" key="1">
    <citation type="submission" date="2018-01" db="EMBL/GenBank/DDBJ databases">
        <title>Draft genome of the strawberry crown rot pathogen Phytophthora cactorum.</title>
        <authorList>
            <person name="Armitage A.D."/>
            <person name="Lysoe E."/>
            <person name="Nellist C.F."/>
            <person name="Harrison R.J."/>
            <person name="Brurberg M.B."/>
        </authorList>
    </citation>
    <scope>NUCLEOTIDE SEQUENCE [LARGE SCALE GENOMIC DNA]</scope>
    <source>
        <strain evidence="3 4">10300</strain>
    </source>
</reference>
<dbReference type="AlphaFoldDB" id="A0A329RKF5"/>
<evidence type="ECO:0000313" key="2">
    <source>
        <dbReference type="EMBL" id="KAG6946035.1"/>
    </source>
</evidence>
<evidence type="ECO:0008006" key="5">
    <source>
        <dbReference type="Google" id="ProtNLM"/>
    </source>
</evidence>
<proteinExistence type="predicted"/>
<evidence type="ECO:0000313" key="4">
    <source>
        <dbReference type="Proteomes" id="UP000251314"/>
    </source>
</evidence>
<feature type="signal peptide" evidence="1">
    <location>
        <begin position="1"/>
        <end position="19"/>
    </location>
</feature>
<evidence type="ECO:0000313" key="3">
    <source>
        <dbReference type="EMBL" id="RAW24871.1"/>
    </source>
</evidence>
<dbReference type="OrthoDB" id="103879at2759"/>
<gene>
    <name evidence="2" type="ORF">JG687_00016949</name>
    <name evidence="3" type="ORF">PC110_g18713</name>
</gene>
<dbReference type="VEuPathDB" id="FungiDB:PC110_g18713"/>
<feature type="chain" id="PRO_5040067728" description="RxLR effector protein" evidence="1">
    <location>
        <begin position="20"/>
        <end position="148"/>
    </location>
</feature>
<evidence type="ECO:0000256" key="1">
    <source>
        <dbReference type="SAM" id="SignalP"/>
    </source>
</evidence>
<keyword evidence="4" id="KW-1185">Reference proteome</keyword>
<dbReference type="Proteomes" id="UP000688947">
    <property type="component" value="Unassembled WGS sequence"/>
</dbReference>
<accession>A0A329RKF5</accession>
<comment type="caution">
    <text evidence="3">The sequence shown here is derived from an EMBL/GenBank/DDBJ whole genome shotgun (WGS) entry which is preliminary data.</text>
</comment>
<dbReference type="EMBL" id="MJFZ01000823">
    <property type="protein sequence ID" value="RAW24871.1"/>
    <property type="molecule type" value="Genomic_DNA"/>
</dbReference>
<keyword evidence="1" id="KW-0732">Signal</keyword>
<sequence>MSVLGSTLALALWVHAKQANKIPVSEKIIQTKGRKHAERARDRRTPAIDEVVEIVPSSATEEHQDEGNHASPELAAAANVALRKLIAGYDDMRAHGITIGFLRKRVFTQQEECCAQLSDNQEELVLQKHYVALQTYLIRDNPRKIATS</sequence>
<reference evidence="2" key="2">
    <citation type="submission" date="2021-01" db="EMBL/GenBank/DDBJ databases">
        <title>Phytophthora aleatoria, a newly-described species from Pinus radiata is distinct from Phytophthora cactorum isolates based on comparative genomics.</title>
        <authorList>
            <person name="Mcdougal R."/>
            <person name="Panda P."/>
            <person name="Williams N."/>
            <person name="Studholme D.J."/>
        </authorList>
    </citation>
    <scope>NUCLEOTIDE SEQUENCE</scope>
    <source>
        <strain evidence="2">NZFS 3830</strain>
    </source>
</reference>
<protein>
    <recommendedName>
        <fullName evidence="5">RxLR effector protein</fullName>
    </recommendedName>
</protein>
<dbReference type="EMBL" id="JAENGZ010001834">
    <property type="protein sequence ID" value="KAG6946035.1"/>
    <property type="molecule type" value="Genomic_DNA"/>
</dbReference>
<organism evidence="3 4">
    <name type="scientific">Phytophthora cactorum</name>
    <dbReference type="NCBI Taxonomy" id="29920"/>
    <lineage>
        <taxon>Eukaryota</taxon>
        <taxon>Sar</taxon>
        <taxon>Stramenopiles</taxon>
        <taxon>Oomycota</taxon>
        <taxon>Peronosporomycetes</taxon>
        <taxon>Peronosporales</taxon>
        <taxon>Peronosporaceae</taxon>
        <taxon>Phytophthora</taxon>
    </lineage>
</organism>